<feature type="region of interest" description="Disordered" evidence="1">
    <location>
        <begin position="32"/>
        <end position="67"/>
    </location>
</feature>
<dbReference type="SMART" id="SM00554">
    <property type="entry name" value="FAS1"/>
    <property type="match status" value="1"/>
</dbReference>
<sequence>MKANKGILRKALFSIVGVGSLFALSACGQPNAENTTPSAQTPTENTSPVAEVTPTTTAPATQTPAGTTANKNFAELAQAAASQGSFKILTQATKAAGLEEQLTAQGPYTVFAPTDAAFNALPQGTLENLLKPENKQQLVQLLTYHVIPGQVTSSQLTSGDVKTVEGTPVTIDVNSTARTISVNGAKVTQADILASNGVVHVVDKVILPPNFQVSPTSSSSPN</sequence>
<evidence type="ECO:0000259" key="3">
    <source>
        <dbReference type="PROSITE" id="PS50213"/>
    </source>
</evidence>
<evidence type="ECO:0000313" key="5">
    <source>
        <dbReference type="Proteomes" id="UP000235036"/>
    </source>
</evidence>
<evidence type="ECO:0000256" key="2">
    <source>
        <dbReference type="SAM" id="SignalP"/>
    </source>
</evidence>
<accession>A0A2N6K5V1</accession>
<feature type="domain" description="FAS1" evidence="3">
    <location>
        <begin position="73"/>
        <end position="206"/>
    </location>
</feature>
<dbReference type="Gene3D" id="2.30.180.10">
    <property type="entry name" value="FAS1 domain"/>
    <property type="match status" value="1"/>
</dbReference>
<feature type="chain" id="PRO_5014672619" evidence="2">
    <location>
        <begin position="26"/>
        <end position="222"/>
    </location>
</feature>
<dbReference type="RefSeq" id="WP_016868971.1">
    <property type="nucleotide sequence ID" value="NZ_CAWNVR010000219.1"/>
</dbReference>
<dbReference type="AlphaFoldDB" id="A0A2N6K5V1"/>
<dbReference type="SUPFAM" id="SSF82153">
    <property type="entry name" value="FAS1 domain"/>
    <property type="match status" value="1"/>
</dbReference>
<protein>
    <submittedName>
        <fullName evidence="4">Beta-Ig-H3/fasciclin</fullName>
    </submittedName>
</protein>
<dbReference type="Proteomes" id="UP000235036">
    <property type="component" value="Unassembled WGS sequence"/>
</dbReference>
<dbReference type="PROSITE" id="PS50213">
    <property type="entry name" value="FAS1"/>
    <property type="match status" value="1"/>
</dbReference>
<dbReference type="InterPro" id="IPR050904">
    <property type="entry name" value="Adhesion/Biosynth-related"/>
</dbReference>
<feature type="compositionally biased region" description="Low complexity" evidence="1">
    <location>
        <begin position="46"/>
        <end position="67"/>
    </location>
</feature>
<feature type="signal peptide" evidence="2">
    <location>
        <begin position="1"/>
        <end position="25"/>
    </location>
</feature>
<comment type="caution">
    <text evidence="4">The sequence shown here is derived from an EMBL/GenBank/DDBJ whole genome shotgun (WGS) entry which is preliminary data.</text>
</comment>
<dbReference type="PROSITE" id="PS51257">
    <property type="entry name" value="PROKAR_LIPOPROTEIN"/>
    <property type="match status" value="1"/>
</dbReference>
<evidence type="ECO:0000256" key="1">
    <source>
        <dbReference type="SAM" id="MobiDB-lite"/>
    </source>
</evidence>
<dbReference type="GO" id="GO:0005615">
    <property type="term" value="C:extracellular space"/>
    <property type="evidence" value="ECO:0007669"/>
    <property type="project" value="TreeGrafter"/>
</dbReference>
<proteinExistence type="predicted"/>
<feature type="compositionally biased region" description="Polar residues" evidence="1">
    <location>
        <begin position="32"/>
        <end position="45"/>
    </location>
</feature>
<keyword evidence="5" id="KW-1185">Reference proteome</keyword>
<name>A0A2N6K5V1_FISMU</name>
<dbReference type="FunFam" id="2.30.180.10:FF:000032">
    <property type="entry name" value="Fasciclin domain-containing protein, putative"/>
    <property type="match status" value="1"/>
</dbReference>
<keyword evidence="2" id="KW-0732">Signal</keyword>
<dbReference type="Pfam" id="PF02469">
    <property type="entry name" value="Fasciclin"/>
    <property type="match status" value="1"/>
</dbReference>
<gene>
    <name evidence="4" type="ORF">CEN44_07035</name>
</gene>
<organism evidence="4 5">
    <name type="scientific">Fischerella muscicola CCMEE 5323</name>
    <dbReference type="NCBI Taxonomy" id="2019572"/>
    <lineage>
        <taxon>Bacteria</taxon>
        <taxon>Bacillati</taxon>
        <taxon>Cyanobacteriota</taxon>
        <taxon>Cyanophyceae</taxon>
        <taxon>Nostocales</taxon>
        <taxon>Hapalosiphonaceae</taxon>
        <taxon>Fischerella</taxon>
    </lineage>
</organism>
<dbReference type="InterPro" id="IPR000782">
    <property type="entry name" value="FAS1_domain"/>
</dbReference>
<reference evidence="4 5" key="1">
    <citation type="submission" date="2017-08" db="EMBL/GenBank/DDBJ databases">
        <title>Genomes of Fischerella (Mastigocladus) sp. strains.</title>
        <authorList>
            <person name="Miller S.R."/>
        </authorList>
    </citation>
    <scope>NUCLEOTIDE SEQUENCE [LARGE SCALE GENOMIC DNA]</scope>
    <source>
        <strain evidence="4 5">CCMEE 5323</strain>
    </source>
</reference>
<dbReference type="PANTHER" id="PTHR10900:SF77">
    <property type="entry name" value="FI19380P1"/>
    <property type="match status" value="1"/>
</dbReference>
<evidence type="ECO:0000313" key="4">
    <source>
        <dbReference type="EMBL" id="PLZ92058.1"/>
    </source>
</evidence>
<dbReference type="InterPro" id="IPR036378">
    <property type="entry name" value="FAS1_dom_sf"/>
</dbReference>
<dbReference type="EMBL" id="NRQW01000140">
    <property type="protein sequence ID" value="PLZ92058.1"/>
    <property type="molecule type" value="Genomic_DNA"/>
</dbReference>
<dbReference type="PANTHER" id="PTHR10900">
    <property type="entry name" value="PERIOSTIN-RELATED"/>
    <property type="match status" value="1"/>
</dbReference>